<gene>
    <name evidence="2" type="ORF">GBAR_LOCUS27229</name>
</gene>
<feature type="chain" id="PRO_5041400876" evidence="1">
    <location>
        <begin position="20"/>
        <end position="54"/>
    </location>
</feature>
<protein>
    <submittedName>
        <fullName evidence="2">Uncharacterized protein</fullName>
    </submittedName>
</protein>
<keyword evidence="3" id="KW-1185">Reference proteome</keyword>
<dbReference type="AlphaFoldDB" id="A0AA35TJI7"/>
<evidence type="ECO:0000313" key="3">
    <source>
        <dbReference type="Proteomes" id="UP001174909"/>
    </source>
</evidence>
<feature type="non-terminal residue" evidence="2">
    <location>
        <position position="54"/>
    </location>
</feature>
<keyword evidence="1" id="KW-0732">Signal</keyword>
<reference evidence="2" key="1">
    <citation type="submission" date="2023-03" db="EMBL/GenBank/DDBJ databases">
        <authorList>
            <person name="Steffen K."/>
            <person name="Cardenas P."/>
        </authorList>
    </citation>
    <scope>NUCLEOTIDE SEQUENCE</scope>
</reference>
<proteinExistence type="predicted"/>
<evidence type="ECO:0000256" key="1">
    <source>
        <dbReference type="SAM" id="SignalP"/>
    </source>
</evidence>
<feature type="signal peptide" evidence="1">
    <location>
        <begin position="1"/>
        <end position="19"/>
    </location>
</feature>
<sequence length="54" mass="5606">TSTLSVLVVLQTALDWLSGRLGDNGWSYPASGAVCPSTALCGCVTGSSECTRWQ</sequence>
<dbReference type="EMBL" id="CASHTH010003794">
    <property type="protein sequence ID" value="CAI8049460.1"/>
    <property type="molecule type" value="Genomic_DNA"/>
</dbReference>
<evidence type="ECO:0000313" key="2">
    <source>
        <dbReference type="EMBL" id="CAI8049460.1"/>
    </source>
</evidence>
<name>A0AA35TJI7_GEOBA</name>
<dbReference type="Proteomes" id="UP001174909">
    <property type="component" value="Unassembled WGS sequence"/>
</dbReference>
<comment type="caution">
    <text evidence="2">The sequence shown here is derived from an EMBL/GenBank/DDBJ whole genome shotgun (WGS) entry which is preliminary data.</text>
</comment>
<accession>A0AA35TJI7</accession>
<organism evidence="2 3">
    <name type="scientific">Geodia barretti</name>
    <name type="common">Barrett's horny sponge</name>
    <dbReference type="NCBI Taxonomy" id="519541"/>
    <lineage>
        <taxon>Eukaryota</taxon>
        <taxon>Metazoa</taxon>
        <taxon>Porifera</taxon>
        <taxon>Demospongiae</taxon>
        <taxon>Heteroscleromorpha</taxon>
        <taxon>Tetractinellida</taxon>
        <taxon>Astrophorina</taxon>
        <taxon>Geodiidae</taxon>
        <taxon>Geodia</taxon>
    </lineage>
</organism>